<dbReference type="AlphaFoldDB" id="F3PNB6"/>
<evidence type="ECO:0000256" key="4">
    <source>
        <dbReference type="ARBA" id="ARBA00011245"/>
    </source>
</evidence>
<dbReference type="Proteomes" id="UP000003416">
    <property type="component" value="Unassembled WGS sequence"/>
</dbReference>
<dbReference type="Pfam" id="PF16353">
    <property type="entry name" value="LacZ_4"/>
    <property type="match status" value="1"/>
</dbReference>
<dbReference type="InterPro" id="IPR023230">
    <property type="entry name" value="Glyco_hydro_2_CS"/>
</dbReference>
<evidence type="ECO:0000313" key="12">
    <source>
        <dbReference type="EMBL" id="EGF59655.1"/>
    </source>
</evidence>
<evidence type="ECO:0000256" key="9">
    <source>
        <dbReference type="ARBA" id="ARBA00032230"/>
    </source>
</evidence>
<evidence type="ECO:0000256" key="5">
    <source>
        <dbReference type="ARBA" id="ARBA00012756"/>
    </source>
</evidence>
<dbReference type="Pfam" id="PF00703">
    <property type="entry name" value="Glyco_hydro_2"/>
    <property type="match status" value="1"/>
</dbReference>
<reference evidence="12 13" key="1">
    <citation type="submission" date="2011-02" db="EMBL/GenBank/DDBJ databases">
        <authorList>
            <person name="Weinstock G."/>
            <person name="Sodergren E."/>
            <person name="Clifton S."/>
            <person name="Fulton L."/>
            <person name="Fulton B."/>
            <person name="Courtney L."/>
            <person name="Fronick C."/>
            <person name="Harrison M."/>
            <person name="Strong C."/>
            <person name="Farmer C."/>
            <person name="Delahaunty K."/>
            <person name="Markovic C."/>
            <person name="Hall O."/>
            <person name="Minx P."/>
            <person name="Tomlinson C."/>
            <person name="Mitreva M."/>
            <person name="Hou S."/>
            <person name="Chen J."/>
            <person name="Wollam A."/>
            <person name="Pepin K.H."/>
            <person name="Johnson M."/>
            <person name="Bhonagiri V."/>
            <person name="Zhang X."/>
            <person name="Suruliraj S."/>
            <person name="Warren W."/>
            <person name="Chinwalla A."/>
            <person name="Mardis E.R."/>
            <person name="Wilson R.K."/>
        </authorList>
    </citation>
    <scope>NUCLEOTIDE SEQUENCE [LARGE SCALE GENOMIC DNA]</scope>
    <source>
        <strain evidence="12 13">YIT 12057</strain>
    </source>
</reference>
<dbReference type="GO" id="GO:0005990">
    <property type="term" value="P:lactose catabolic process"/>
    <property type="evidence" value="ECO:0007669"/>
    <property type="project" value="TreeGrafter"/>
</dbReference>
<keyword evidence="7" id="KW-0106">Calcium</keyword>
<dbReference type="GO" id="GO:0004565">
    <property type="term" value="F:beta-galactosidase activity"/>
    <property type="evidence" value="ECO:0007669"/>
    <property type="project" value="UniProtKB-EC"/>
</dbReference>
<comment type="cofactor">
    <cofactor evidence="2">
        <name>Ca(2+)</name>
        <dbReference type="ChEBI" id="CHEBI:29108"/>
    </cofactor>
</comment>
<name>F3PNB6_9BACE</name>
<evidence type="ECO:0000313" key="13">
    <source>
        <dbReference type="Proteomes" id="UP000003416"/>
    </source>
</evidence>
<dbReference type="InterPro" id="IPR032312">
    <property type="entry name" value="LacZ_4"/>
</dbReference>
<comment type="caution">
    <text evidence="12">The sequence shown here is derived from an EMBL/GenBank/DDBJ whole genome shotgun (WGS) entry which is preliminary data.</text>
</comment>
<keyword evidence="8 10" id="KW-0326">Glycosidase</keyword>
<evidence type="ECO:0000256" key="1">
    <source>
        <dbReference type="ARBA" id="ARBA00001412"/>
    </source>
</evidence>
<evidence type="ECO:0000256" key="8">
    <source>
        <dbReference type="ARBA" id="ARBA00023295"/>
    </source>
</evidence>
<proteinExistence type="inferred from homology"/>
<keyword evidence="6 10" id="KW-0378">Hydrolase</keyword>
<dbReference type="InterPro" id="IPR006102">
    <property type="entry name" value="Ig-like_GH2"/>
</dbReference>
<dbReference type="InterPro" id="IPR017853">
    <property type="entry name" value="GH"/>
</dbReference>
<comment type="similarity">
    <text evidence="3 10">Belongs to the glycosyl hydrolase 2 family.</text>
</comment>
<dbReference type="Pfam" id="PF02837">
    <property type="entry name" value="Glyco_hydro_2_N"/>
    <property type="match status" value="1"/>
</dbReference>
<dbReference type="InterPro" id="IPR014718">
    <property type="entry name" value="GH-type_carb-bd"/>
</dbReference>
<dbReference type="InterPro" id="IPR011013">
    <property type="entry name" value="Gal_mutarotase_sf_dom"/>
</dbReference>
<dbReference type="SUPFAM" id="SSF74650">
    <property type="entry name" value="Galactose mutarotase-like"/>
    <property type="match status" value="1"/>
</dbReference>
<dbReference type="HOGENOM" id="CLU_002346_0_2_10"/>
<keyword evidence="13" id="KW-1185">Reference proteome</keyword>
<dbReference type="STRING" id="763034.HMPREF9446_00202"/>
<gene>
    <name evidence="12" type="ORF">HMPREF9446_00202</name>
</gene>
<dbReference type="eggNOG" id="COG3250">
    <property type="taxonomic scope" value="Bacteria"/>
</dbReference>
<dbReference type="SUPFAM" id="SSF49785">
    <property type="entry name" value="Galactose-binding domain-like"/>
    <property type="match status" value="1"/>
</dbReference>
<dbReference type="Gene3D" id="2.70.98.10">
    <property type="match status" value="1"/>
</dbReference>
<dbReference type="InterPro" id="IPR006101">
    <property type="entry name" value="Glyco_hydro_2"/>
</dbReference>
<dbReference type="InterPro" id="IPR008979">
    <property type="entry name" value="Galactose-bd-like_sf"/>
</dbReference>
<dbReference type="InterPro" id="IPR006104">
    <property type="entry name" value="Glyco_hydro_2_N"/>
</dbReference>
<dbReference type="Gene3D" id="3.20.20.80">
    <property type="entry name" value="Glycosidases"/>
    <property type="match status" value="1"/>
</dbReference>
<organism evidence="12 13">
    <name type="scientific">Bacteroides fluxus YIT 12057</name>
    <dbReference type="NCBI Taxonomy" id="763034"/>
    <lineage>
        <taxon>Bacteria</taxon>
        <taxon>Pseudomonadati</taxon>
        <taxon>Bacteroidota</taxon>
        <taxon>Bacteroidia</taxon>
        <taxon>Bacteroidales</taxon>
        <taxon>Bacteroidaceae</taxon>
        <taxon>Bacteroides</taxon>
    </lineage>
</organism>
<dbReference type="SMART" id="SM01038">
    <property type="entry name" value="Bgal_small_N"/>
    <property type="match status" value="1"/>
</dbReference>
<dbReference type="GO" id="GO:0030246">
    <property type="term" value="F:carbohydrate binding"/>
    <property type="evidence" value="ECO:0007669"/>
    <property type="project" value="InterPro"/>
</dbReference>
<dbReference type="SUPFAM" id="SSF51445">
    <property type="entry name" value="(Trans)glycosidases"/>
    <property type="match status" value="1"/>
</dbReference>
<dbReference type="Gene3D" id="2.60.40.10">
    <property type="entry name" value="Immunoglobulins"/>
    <property type="match status" value="2"/>
</dbReference>
<feature type="domain" description="Beta galactosidase small chain/" evidence="11">
    <location>
        <begin position="788"/>
        <end position="1063"/>
    </location>
</feature>
<dbReference type="InterPro" id="IPR013783">
    <property type="entry name" value="Ig-like_fold"/>
</dbReference>
<dbReference type="PANTHER" id="PTHR46323">
    <property type="entry name" value="BETA-GALACTOSIDASE"/>
    <property type="match status" value="1"/>
</dbReference>
<evidence type="ECO:0000256" key="3">
    <source>
        <dbReference type="ARBA" id="ARBA00007401"/>
    </source>
</evidence>
<dbReference type="InterPro" id="IPR050347">
    <property type="entry name" value="Bact_Beta-galactosidase"/>
</dbReference>
<evidence type="ECO:0000256" key="6">
    <source>
        <dbReference type="ARBA" id="ARBA00022801"/>
    </source>
</evidence>
<evidence type="ECO:0000256" key="7">
    <source>
        <dbReference type="ARBA" id="ARBA00022837"/>
    </source>
</evidence>
<dbReference type="PROSITE" id="PS00719">
    <property type="entry name" value="GLYCOSYL_HYDROL_F2_1"/>
    <property type="match status" value="1"/>
</dbReference>
<sequence length="1072" mass="122607">MVFYLFRTIIQRYTEFIIFIFAATDIRIAISLHKYYIKFITMKKHLITGLLATFALMANAQSFNEWRDSEVNAVNRAPMHTNYFAYESADAAGRGAKEKSTNFMTLNGTWKFYWVKDADARPTDFWKPGFNDKGWNDMPVPGVWELNGFGDPIYVNVGYAWRSQYRNNPPFVPVENNHVGSYRREIVVPADWKGKEIIAHFGSVTSNMYLWVNGRYVGYSEDSKLEAEFNLTPYLKAGQKNLIAFQVFRWCDGTYLEDQDFFRYSGVGRDCYLYARNKKRIEDIRVTPDLDADYRNGSLRVALSLKGGGNVSLELLDAAGKTVAAETAHGTGTVVMNIENPNKWTAETPYLYTLRATLQGSGEVIPVKVGFRKIELKDSQILVNGQPVLFKGADRHEMDPDGGYVISRERMIQDIRIMKQFNLNAVRTCHYPDDNLWYDLCDQYGIYVVAEANVESHGMGYGEKTLAKNPGYKKAHLERNQRNVQRGFNHPSIIFWSLGNEAGYGANFEAAYDWVKAEDPSRACQYEQAGKTGKTDIYCPMYRGYNACREYCEDASMTKPLIQCEYAHAMGNSEGGFKEYWDLVRKYPKFQGGFIWDFVDQSPRWTGKNGKMIYAYGGDFNRFDASDINFCNNGLISPDRVPNPHMYEVGYFYQNIWTTPADLAKGEINVYNENFFRDLSAYYMEWEVLKGGKVIRTGRMENLDVAPQQTAKIKLDLGKTCQCTEWLLNVSYKLKNPEGLLPAGHVVAKDQLTLNPYKAPSMELKNCEQSNIEVTAPQVQDNDWKYLIVSGDVFRMEINKHNGYLTKYEVNGQDMIKEGEALKPNFWRAPTDNDFGAGLQRKYIVWKNPEIKLTSFNQRTENNQVIVEAAYDMPGVSGKLNLTYVINNAGAVKVTQKLTADKNAKVSNMFRFGMQMPMPRSFETVEYYGRGPVENYIDRNHCTDLGIYRQSVTEQFYPYIRPQENGAKSDVRWWKMLDRAGNGIRIVASAPFSASALHYTIESLDEGLNKQQGHSQEVDEADLTNLCIDKVQMGLGCEDSWGRIARPEYLVPYGDYEFTFILSPVRHEIGLK</sequence>
<dbReference type="SUPFAM" id="SSF49303">
    <property type="entry name" value="beta-Galactosidase/glucuronidase domain"/>
    <property type="match status" value="2"/>
</dbReference>
<comment type="catalytic activity">
    <reaction evidence="1 10">
        <text>Hydrolysis of terminal non-reducing beta-D-galactose residues in beta-D-galactosides.</text>
        <dbReference type="EC" id="3.2.1.23"/>
    </reaction>
</comment>
<evidence type="ECO:0000259" key="11">
    <source>
        <dbReference type="SMART" id="SM01038"/>
    </source>
</evidence>
<dbReference type="InterPro" id="IPR004199">
    <property type="entry name" value="B-gal_small/dom_5"/>
</dbReference>
<evidence type="ECO:0000256" key="2">
    <source>
        <dbReference type="ARBA" id="ARBA00001913"/>
    </source>
</evidence>
<dbReference type="EC" id="3.2.1.23" evidence="5 10"/>
<dbReference type="InterPro" id="IPR036156">
    <property type="entry name" value="Beta-gal/glucu_dom_sf"/>
</dbReference>
<comment type="subunit">
    <text evidence="4">Monomer.</text>
</comment>
<dbReference type="Pfam" id="PF02929">
    <property type="entry name" value="Bgal_small_N"/>
    <property type="match status" value="1"/>
</dbReference>
<dbReference type="Gene3D" id="2.60.120.260">
    <property type="entry name" value="Galactose-binding domain-like"/>
    <property type="match status" value="1"/>
</dbReference>
<protein>
    <recommendedName>
        <fullName evidence="5 10">Beta-galactosidase</fullName>
        <ecNumber evidence="5 10">3.2.1.23</ecNumber>
    </recommendedName>
    <alternativeName>
        <fullName evidence="9 10">Lactase</fullName>
    </alternativeName>
</protein>
<dbReference type="PRINTS" id="PR00132">
    <property type="entry name" value="GLHYDRLASE2"/>
</dbReference>
<dbReference type="Pfam" id="PF02836">
    <property type="entry name" value="Glyco_hydro_2_C"/>
    <property type="match status" value="1"/>
</dbReference>
<dbReference type="EMBL" id="AFBN01000005">
    <property type="protein sequence ID" value="EGF59655.1"/>
    <property type="molecule type" value="Genomic_DNA"/>
</dbReference>
<accession>F3PNB6</accession>
<dbReference type="GO" id="GO:0009341">
    <property type="term" value="C:beta-galactosidase complex"/>
    <property type="evidence" value="ECO:0007669"/>
    <property type="project" value="InterPro"/>
</dbReference>
<dbReference type="FunFam" id="3.20.20.80:FF:000121">
    <property type="entry name" value="Beta-galactosidase"/>
    <property type="match status" value="1"/>
</dbReference>
<dbReference type="PANTHER" id="PTHR46323:SF2">
    <property type="entry name" value="BETA-GALACTOSIDASE"/>
    <property type="match status" value="1"/>
</dbReference>
<evidence type="ECO:0000256" key="10">
    <source>
        <dbReference type="RuleBase" id="RU361154"/>
    </source>
</evidence>
<dbReference type="InterPro" id="IPR006103">
    <property type="entry name" value="Glyco_hydro_2_cat"/>
</dbReference>